<protein>
    <submittedName>
        <fullName evidence="2">Uncharacterized protein</fullName>
    </submittedName>
</protein>
<keyword evidence="3" id="KW-1185">Reference proteome</keyword>
<gene>
    <name evidence="2" type="ORF">THAOC_17655</name>
</gene>
<feature type="region of interest" description="Disordered" evidence="1">
    <location>
        <begin position="1"/>
        <end position="45"/>
    </location>
</feature>
<accession>K0S6U0</accession>
<feature type="non-terminal residue" evidence="2">
    <location>
        <position position="1"/>
    </location>
</feature>
<dbReference type="Proteomes" id="UP000266841">
    <property type="component" value="Unassembled WGS sequence"/>
</dbReference>
<name>K0S6U0_THAOC</name>
<feature type="compositionally biased region" description="Low complexity" evidence="1">
    <location>
        <begin position="23"/>
        <end position="40"/>
    </location>
</feature>
<evidence type="ECO:0000256" key="1">
    <source>
        <dbReference type="SAM" id="MobiDB-lite"/>
    </source>
</evidence>
<organism evidence="2 3">
    <name type="scientific">Thalassiosira oceanica</name>
    <name type="common">Marine diatom</name>
    <dbReference type="NCBI Taxonomy" id="159749"/>
    <lineage>
        <taxon>Eukaryota</taxon>
        <taxon>Sar</taxon>
        <taxon>Stramenopiles</taxon>
        <taxon>Ochrophyta</taxon>
        <taxon>Bacillariophyta</taxon>
        <taxon>Coscinodiscophyceae</taxon>
        <taxon>Thalassiosirophycidae</taxon>
        <taxon>Thalassiosirales</taxon>
        <taxon>Thalassiosiraceae</taxon>
        <taxon>Thalassiosira</taxon>
    </lineage>
</organism>
<feature type="compositionally biased region" description="Basic and acidic residues" evidence="1">
    <location>
        <begin position="1"/>
        <end position="13"/>
    </location>
</feature>
<reference evidence="2 3" key="1">
    <citation type="journal article" date="2012" name="Genome Biol.">
        <title>Genome and low-iron response of an oceanic diatom adapted to chronic iron limitation.</title>
        <authorList>
            <person name="Lommer M."/>
            <person name="Specht M."/>
            <person name="Roy A.S."/>
            <person name="Kraemer L."/>
            <person name="Andreson R."/>
            <person name="Gutowska M.A."/>
            <person name="Wolf J."/>
            <person name="Bergner S.V."/>
            <person name="Schilhabel M.B."/>
            <person name="Klostermeier U.C."/>
            <person name="Beiko R.G."/>
            <person name="Rosenstiel P."/>
            <person name="Hippler M."/>
            <person name="Laroche J."/>
        </authorList>
    </citation>
    <scope>NUCLEOTIDE SEQUENCE [LARGE SCALE GENOMIC DNA]</scope>
    <source>
        <strain evidence="2 3">CCMP1005</strain>
    </source>
</reference>
<proteinExistence type="predicted"/>
<evidence type="ECO:0000313" key="3">
    <source>
        <dbReference type="Proteomes" id="UP000266841"/>
    </source>
</evidence>
<sequence length="291" mass="31973">ETKTVTSESDHGSIRVKHNGDYLSTTTSTSTAADSRSLSSPPQLLGLKSVDMDQIEITGATSGLSSLGFNHGSEFSISPHEYEPSNRHIRNRAVSLFRSDGSWGYDTEMKKIESVTSLFQSKKPTNATSKQVPSTPGITIGVEIQSGYTEHHSTPRNASCSLGSVLGDFLGVAPPKDNKPKTSPFKQFVNVFCSPIENSGPKDLRTNDRDSALGFSPVHNRDFSVDERKNDFYRGPSFAIENRNTAWHGFESQLDNSDTVSRMTVQNLRMQVRRAALLDSESDEDSVSNYI</sequence>
<comment type="caution">
    <text evidence="2">The sequence shown here is derived from an EMBL/GenBank/DDBJ whole genome shotgun (WGS) entry which is preliminary data.</text>
</comment>
<dbReference type="AlphaFoldDB" id="K0S6U0"/>
<evidence type="ECO:0000313" key="2">
    <source>
        <dbReference type="EMBL" id="EJK61793.1"/>
    </source>
</evidence>
<dbReference type="EMBL" id="AGNL01019488">
    <property type="protein sequence ID" value="EJK61793.1"/>
    <property type="molecule type" value="Genomic_DNA"/>
</dbReference>